<keyword evidence="2" id="KW-1185">Reference proteome</keyword>
<protein>
    <submittedName>
        <fullName evidence="1">Uncharacterized protein</fullName>
    </submittedName>
</protein>
<gene>
    <name evidence="1" type="ORF">B0J13DRAFT_204220</name>
</gene>
<dbReference type="EMBL" id="JAGMUU010000035">
    <property type="protein sequence ID" value="KAH7116592.1"/>
    <property type="molecule type" value="Genomic_DNA"/>
</dbReference>
<reference evidence="1" key="1">
    <citation type="journal article" date="2021" name="Nat. Commun.">
        <title>Genetic determinants of endophytism in the Arabidopsis root mycobiome.</title>
        <authorList>
            <person name="Mesny F."/>
            <person name="Miyauchi S."/>
            <person name="Thiergart T."/>
            <person name="Pickel B."/>
            <person name="Atanasova L."/>
            <person name="Karlsson M."/>
            <person name="Huettel B."/>
            <person name="Barry K.W."/>
            <person name="Haridas S."/>
            <person name="Chen C."/>
            <person name="Bauer D."/>
            <person name="Andreopoulos W."/>
            <person name="Pangilinan J."/>
            <person name="LaButti K."/>
            <person name="Riley R."/>
            <person name="Lipzen A."/>
            <person name="Clum A."/>
            <person name="Drula E."/>
            <person name="Henrissat B."/>
            <person name="Kohler A."/>
            <person name="Grigoriev I.V."/>
            <person name="Martin F.M."/>
            <person name="Hacquard S."/>
        </authorList>
    </citation>
    <scope>NUCLEOTIDE SEQUENCE</scope>
    <source>
        <strain evidence="1">MPI-CAGE-AT-0021</strain>
    </source>
</reference>
<dbReference type="Proteomes" id="UP000717696">
    <property type="component" value="Unassembled WGS sequence"/>
</dbReference>
<sequence>MSPWESVAGDGVSLSFSLDDVVRQGGTRSGKIVFSGSGGLGFIRQALDMSKITPSASYQSTGWIRTSDNTECSTGYIICAWNTLAVAGSHMMPLTTAVNQFQQISTLCTWSQSQYDAGGLYIYVGFLCGSSGEGWVDTVDFVAL</sequence>
<organism evidence="1 2">
    <name type="scientific">Dactylonectria estremocensis</name>
    <dbReference type="NCBI Taxonomy" id="1079267"/>
    <lineage>
        <taxon>Eukaryota</taxon>
        <taxon>Fungi</taxon>
        <taxon>Dikarya</taxon>
        <taxon>Ascomycota</taxon>
        <taxon>Pezizomycotina</taxon>
        <taxon>Sordariomycetes</taxon>
        <taxon>Hypocreomycetidae</taxon>
        <taxon>Hypocreales</taxon>
        <taxon>Nectriaceae</taxon>
        <taxon>Dactylonectria</taxon>
    </lineage>
</organism>
<dbReference type="Gene3D" id="2.60.120.260">
    <property type="entry name" value="Galactose-binding domain-like"/>
    <property type="match status" value="1"/>
</dbReference>
<evidence type="ECO:0000313" key="1">
    <source>
        <dbReference type="EMBL" id="KAH7116592.1"/>
    </source>
</evidence>
<evidence type="ECO:0000313" key="2">
    <source>
        <dbReference type="Proteomes" id="UP000717696"/>
    </source>
</evidence>
<comment type="caution">
    <text evidence="1">The sequence shown here is derived from an EMBL/GenBank/DDBJ whole genome shotgun (WGS) entry which is preliminary data.</text>
</comment>
<proteinExistence type="predicted"/>
<dbReference type="AlphaFoldDB" id="A0A9P9DCS8"/>
<accession>A0A9P9DCS8</accession>
<name>A0A9P9DCS8_9HYPO</name>
<dbReference type="OrthoDB" id="5106681at2759"/>